<evidence type="ECO:0000256" key="1">
    <source>
        <dbReference type="SAM" id="MobiDB-lite"/>
    </source>
</evidence>
<accession>A0AAV2G1A1</accession>
<sequence>MEARLRASTSSSQDKATKPTPIRLGVEVTNINQSTRRVKELQGNGGEDQGDGYQLVTKAARTRGDLEQEAS</sequence>
<keyword evidence="3" id="KW-1185">Reference proteome</keyword>
<protein>
    <submittedName>
        <fullName evidence="2">Uncharacterized protein</fullName>
    </submittedName>
</protein>
<name>A0AAV2G1A1_9ROSI</name>
<evidence type="ECO:0000313" key="2">
    <source>
        <dbReference type="EMBL" id="CAL1403570.1"/>
    </source>
</evidence>
<dbReference type="EMBL" id="OZ034820">
    <property type="protein sequence ID" value="CAL1403570.1"/>
    <property type="molecule type" value="Genomic_DNA"/>
</dbReference>
<evidence type="ECO:0000313" key="3">
    <source>
        <dbReference type="Proteomes" id="UP001497516"/>
    </source>
</evidence>
<proteinExistence type="predicted"/>
<reference evidence="2 3" key="1">
    <citation type="submission" date="2024-04" db="EMBL/GenBank/DDBJ databases">
        <authorList>
            <person name="Fracassetti M."/>
        </authorList>
    </citation>
    <scope>NUCLEOTIDE SEQUENCE [LARGE SCALE GENOMIC DNA]</scope>
</reference>
<gene>
    <name evidence="2" type="ORF">LTRI10_LOCUS43491</name>
</gene>
<dbReference type="AlphaFoldDB" id="A0AAV2G1A1"/>
<feature type="region of interest" description="Disordered" evidence="1">
    <location>
        <begin position="1"/>
        <end position="22"/>
    </location>
</feature>
<organism evidence="2 3">
    <name type="scientific">Linum trigynum</name>
    <dbReference type="NCBI Taxonomy" id="586398"/>
    <lineage>
        <taxon>Eukaryota</taxon>
        <taxon>Viridiplantae</taxon>
        <taxon>Streptophyta</taxon>
        <taxon>Embryophyta</taxon>
        <taxon>Tracheophyta</taxon>
        <taxon>Spermatophyta</taxon>
        <taxon>Magnoliopsida</taxon>
        <taxon>eudicotyledons</taxon>
        <taxon>Gunneridae</taxon>
        <taxon>Pentapetalae</taxon>
        <taxon>rosids</taxon>
        <taxon>fabids</taxon>
        <taxon>Malpighiales</taxon>
        <taxon>Linaceae</taxon>
        <taxon>Linum</taxon>
    </lineage>
</organism>
<dbReference type="Proteomes" id="UP001497516">
    <property type="component" value="Chromosome 7"/>
</dbReference>